<dbReference type="InterPro" id="IPR006498">
    <property type="entry name" value="Tail_tube"/>
</dbReference>
<sequence length="170" mass="18429">MLPKKLKNFNLFADGENFVGIVDEITLPNLERKMEEYRPGGFNAPVDADMGMNKLTSSFKLHEMAASVLRKFGTSEIDGVPLRFLGAAVSDGAAGTTDAIEVIMRGRYSGLELPSGYKAGESAMLTCNVSLAYFKYVVNSETLIEIDVINMIENVGGVDRLAEQRAALGL</sequence>
<dbReference type="NCBIfam" id="TIGR01611">
    <property type="entry name" value="tail_tube"/>
    <property type="match status" value="1"/>
</dbReference>
<dbReference type="RefSeq" id="WP_344932510.1">
    <property type="nucleotide sequence ID" value="NZ_BAABDM010000001.1"/>
</dbReference>
<dbReference type="EMBL" id="BAABDM010000001">
    <property type="protein sequence ID" value="GAA4087342.1"/>
    <property type="molecule type" value="Genomic_DNA"/>
</dbReference>
<keyword evidence="2" id="KW-1185">Reference proteome</keyword>
<reference evidence="2" key="1">
    <citation type="journal article" date="2019" name="Int. J. Syst. Evol. Microbiol.">
        <title>The Global Catalogue of Microorganisms (GCM) 10K type strain sequencing project: providing services to taxonomists for standard genome sequencing and annotation.</title>
        <authorList>
            <consortium name="The Broad Institute Genomics Platform"/>
            <consortium name="The Broad Institute Genome Sequencing Center for Infectious Disease"/>
            <person name="Wu L."/>
            <person name="Ma J."/>
        </authorList>
    </citation>
    <scope>NUCLEOTIDE SEQUENCE [LARGE SCALE GENOMIC DNA]</scope>
    <source>
        <strain evidence="2">JCM 17304</strain>
    </source>
</reference>
<proteinExistence type="predicted"/>
<dbReference type="Proteomes" id="UP001500392">
    <property type="component" value="Unassembled WGS sequence"/>
</dbReference>
<name>A0ABP7WER7_9GAMM</name>
<dbReference type="Pfam" id="PF04985">
    <property type="entry name" value="Phage_tube"/>
    <property type="match status" value="1"/>
</dbReference>
<gene>
    <name evidence="1" type="ORF">GCM10022414_07620</name>
</gene>
<accession>A0ABP7WER7</accession>
<organism evidence="1 2">
    <name type="scientific">Zhongshania borealis</name>
    <dbReference type="NCBI Taxonomy" id="889488"/>
    <lineage>
        <taxon>Bacteria</taxon>
        <taxon>Pseudomonadati</taxon>
        <taxon>Pseudomonadota</taxon>
        <taxon>Gammaproteobacteria</taxon>
        <taxon>Cellvibrionales</taxon>
        <taxon>Spongiibacteraceae</taxon>
        <taxon>Zhongshania</taxon>
    </lineage>
</organism>
<protein>
    <submittedName>
        <fullName evidence="1">Phage major tail tube protein</fullName>
    </submittedName>
</protein>
<evidence type="ECO:0000313" key="2">
    <source>
        <dbReference type="Proteomes" id="UP001500392"/>
    </source>
</evidence>
<evidence type="ECO:0000313" key="1">
    <source>
        <dbReference type="EMBL" id="GAA4087342.1"/>
    </source>
</evidence>
<comment type="caution">
    <text evidence="1">The sequence shown here is derived from an EMBL/GenBank/DDBJ whole genome shotgun (WGS) entry which is preliminary data.</text>
</comment>